<dbReference type="InterPro" id="IPR001609">
    <property type="entry name" value="Myosin_head_motor_dom-like"/>
</dbReference>
<dbReference type="PANTHER" id="PTHR46256:SF5">
    <property type="entry name" value="MYOSIN-IIIB-LIKE"/>
    <property type="match status" value="1"/>
</dbReference>
<evidence type="ECO:0000256" key="3">
    <source>
        <dbReference type="ARBA" id="ARBA00012513"/>
    </source>
</evidence>
<organism evidence="22 23">
    <name type="scientific">Desmophyllum pertusum</name>
    <dbReference type="NCBI Taxonomy" id="174260"/>
    <lineage>
        <taxon>Eukaryota</taxon>
        <taxon>Metazoa</taxon>
        <taxon>Cnidaria</taxon>
        <taxon>Anthozoa</taxon>
        <taxon>Hexacorallia</taxon>
        <taxon>Scleractinia</taxon>
        <taxon>Caryophylliina</taxon>
        <taxon>Caryophylliidae</taxon>
        <taxon>Desmophyllum</taxon>
    </lineage>
</organism>
<keyword evidence="5" id="KW-0723">Serine/threonine-protein kinase</keyword>
<evidence type="ECO:0000259" key="20">
    <source>
        <dbReference type="PROSITE" id="PS50001"/>
    </source>
</evidence>
<keyword evidence="7" id="KW-0677">Repeat</keyword>
<evidence type="ECO:0000256" key="19">
    <source>
        <dbReference type="SAM" id="MobiDB-lite"/>
    </source>
</evidence>
<comment type="catalytic activity">
    <reaction evidence="16">
        <text>L-seryl-[protein] + ATP = O-phospho-L-seryl-[protein] + ADP + H(+)</text>
        <dbReference type="Rhea" id="RHEA:17989"/>
        <dbReference type="Rhea" id="RHEA-COMP:9863"/>
        <dbReference type="Rhea" id="RHEA-COMP:11604"/>
        <dbReference type="ChEBI" id="CHEBI:15378"/>
        <dbReference type="ChEBI" id="CHEBI:29999"/>
        <dbReference type="ChEBI" id="CHEBI:30616"/>
        <dbReference type="ChEBI" id="CHEBI:83421"/>
        <dbReference type="ChEBI" id="CHEBI:456216"/>
        <dbReference type="EC" id="2.7.11.1"/>
    </reaction>
</comment>
<comment type="subcellular location">
    <subcellularLocation>
        <location evidence="2">Cell projection</location>
    </subcellularLocation>
    <subcellularLocation>
        <location evidence="1">Cytoplasm</location>
        <location evidence="1">Cytoskeleton</location>
    </subcellularLocation>
</comment>
<feature type="domain" description="SH2" evidence="20">
    <location>
        <begin position="391"/>
        <end position="482"/>
    </location>
</feature>
<protein>
    <recommendedName>
        <fullName evidence="3">non-specific serine/threonine protein kinase</fullName>
        <ecNumber evidence="3">2.7.11.1</ecNumber>
    </recommendedName>
</protein>
<evidence type="ECO:0000256" key="6">
    <source>
        <dbReference type="ARBA" id="ARBA00022679"/>
    </source>
</evidence>
<evidence type="ECO:0000256" key="9">
    <source>
        <dbReference type="ARBA" id="ARBA00022777"/>
    </source>
</evidence>
<dbReference type="GO" id="GO:0042995">
    <property type="term" value="C:cell projection"/>
    <property type="evidence" value="ECO:0007669"/>
    <property type="project" value="UniProtKB-SubCell"/>
</dbReference>
<dbReference type="Pfam" id="PF00063">
    <property type="entry name" value="Myosin_head"/>
    <property type="match status" value="2"/>
</dbReference>
<keyword evidence="23" id="KW-1185">Reference proteome</keyword>
<keyword evidence="6" id="KW-0808">Transferase</keyword>
<gene>
    <name evidence="22" type="ORF">OS493_039311</name>
</gene>
<accession>A0A9X0CJ98</accession>
<keyword evidence="9" id="KW-0418">Kinase</keyword>
<name>A0A9X0CJ98_9CNID</name>
<keyword evidence="13" id="KW-0206">Cytoskeleton</keyword>
<dbReference type="GO" id="GO:0030832">
    <property type="term" value="P:regulation of actin filament length"/>
    <property type="evidence" value="ECO:0007669"/>
    <property type="project" value="TreeGrafter"/>
</dbReference>
<dbReference type="Gene3D" id="1.20.5.4820">
    <property type="match status" value="1"/>
</dbReference>
<keyword evidence="17" id="KW-0727">SH2 domain</keyword>
<dbReference type="InterPro" id="IPR000980">
    <property type="entry name" value="SH2"/>
</dbReference>
<keyword evidence="12" id="KW-0505">Motor protein</keyword>
<dbReference type="PROSITE" id="PS50096">
    <property type="entry name" value="IQ"/>
    <property type="match status" value="1"/>
</dbReference>
<dbReference type="GO" id="GO:0005524">
    <property type="term" value="F:ATP binding"/>
    <property type="evidence" value="ECO:0007669"/>
    <property type="project" value="UniProtKB-KW"/>
</dbReference>
<dbReference type="InterPro" id="IPR036961">
    <property type="entry name" value="Kinesin_motor_dom_sf"/>
</dbReference>
<dbReference type="Proteomes" id="UP001163046">
    <property type="component" value="Unassembled WGS sequence"/>
</dbReference>
<evidence type="ECO:0000256" key="11">
    <source>
        <dbReference type="ARBA" id="ARBA00023123"/>
    </source>
</evidence>
<evidence type="ECO:0000256" key="5">
    <source>
        <dbReference type="ARBA" id="ARBA00022527"/>
    </source>
</evidence>
<keyword evidence="4" id="KW-0963">Cytoplasm</keyword>
<keyword evidence="10" id="KW-0067">ATP-binding</keyword>
<dbReference type="GO" id="GO:0000146">
    <property type="term" value="F:microfilament motor activity"/>
    <property type="evidence" value="ECO:0007669"/>
    <property type="project" value="TreeGrafter"/>
</dbReference>
<evidence type="ECO:0000256" key="7">
    <source>
        <dbReference type="ARBA" id="ARBA00022737"/>
    </source>
</evidence>
<dbReference type="GO" id="GO:0004674">
    <property type="term" value="F:protein serine/threonine kinase activity"/>
    <property type="evidence" value="ECO:0007669"/>
    <property type="project" value="UniProtKB-KW"/>
</dbReference>
<dbReference type="SUPFAM" id="SSF55550">
    <property type="entry name" value="SH2 domain"/>
    <property type="match status" value="1"/>
</dbReference>
<evidence type="ECO:0000256" key="14">
    <source>
        <dbReference type="ARBA" id="ARBA00023273"/>
    </source>
</evidence>
<dbReference type="SUPFAM" id="SSF52540">
    <property type="entry name" value="P-loop containing nucleoside triphosphate hydrolases"/>
    <property type="match status" value="1"/>
</dbReference>
<proteinExistence type="inferred from homology"/>
<keyword evidence="14" id="KW-0966">Cell projection</keyword>
<dbReference type="PROSITE" id="PS50001">
    <property type="entry name" value="SH2"/>
    <property type="match status" value="1"/>
</dbReference>
<dbReference type="AlphaFoldDB" id="A0A9X0CJ98"/>
<evidence type="ECO:0000313" key="23">
    <source>
        <dbReference type="Proteomes" id="UP001163046"/>
    </source>
</evidence>
<dbReference type="SMART" id="SM00015">
    <property type="entry name" value="IQ"/>
    <property type="match status" value="1"/>
</dbReference>
<evidence type="ECO:0000256" key="15">
    <source>
        <dbReference type="ARBA" id="ARBA00047899"/>
    </source>
</evidence>
<comment type="catalytic activity">
    <reaction evidence="15">
        <text>L-threonyl-[protein] + ATP = O-phospho-L-threonyl-[protein] + ADP + H(+)</text>
        <dbReference type="Rhea" id="RHEA:46608"/>
        <dbReference type="Rhea" id="RHEA-COMP:11060"/>
        <dbReference type="Rhea" id="RHEA-COMP:11605"/>
        <dbReference type="ChEBI" id="CHEBI:15378"/>
        <dbReference type="ChEBI" id="CHEBI:30013"/>
        <dbReference type="ChEBI" id="CHEBI:30616"/>
        <dbReference type="ChEBI" id="CHEBI:61977"/>
        <dbReference type="ChEBI" id="CHEBI:456216"/>
        <dbReference type="EC" id="2.7.11.1"/>
    </reaction>
</comment>
<evidence type="ECO:0000313" key="22">
    <source>
        <dbReference type="EMBL" id="KAJ7348746.1"/>
    </source>
</evidence>
<evidence type="ECO:0000256" key="16">
    <source>
        <dbReference type="ARBA" id="ARBA00048679"/>
    </source>
</evidence>
<comment type="caution">
    <text evidence="18">Lacks conserved residue(s) required for the propagation of feature annotation.</text>
</comment>
<evidence type="ECO:0000256" key="1">
    <source>
        <dbReference type="ARBA" id="ARBA00004245"/>
    </source>
</evidence>
<feature type="non-terminal residue" evidence="22">
    <location>
        <position position="1"/>
    </location>
</feature>
<evidence type="ECO:0000256" key="4">
    <source>
        <dbReference type="ARBA" id="ARBA00022490"/>
    </source>
</evidence>
<dbReference type="InterPro" id="IPR027417">
    <property type="entry name" value="P-loop_NTPase"/>
</dbReference>
<evidence type="ECO:0000256" key="10">
    <source>
        <dbReference type="ARBA" id="ARBA00022840"/>
    </source>
</evidence>
<feature type="region of interest" description="Disordered" evidence="19">
    <location>
        <begin position="301"/>
        <end position="323"/>
    </location>
</feature>
<dbReference type="InterPro" id="IPR000048">
    <property type="entry name" value="IQ_motif_EF-hand-BS"/>
</dbReference>
<dbReference type="OrthoDB" id="6108017at2759"/>
<dbReference type="InterPro" id="IPR036860">
    <property type="entry name" value="SH2_dom_sf"/>
</dbReference>
<comment type="similarity">
    <text evidence="18">Belongs to the TRAFAC class myosin-kinesin ATPase superfamily. Myosin family.</text>
</comment>
<keyword evidence="11 18" id="KW-0518">Myosin</keyword>
<dbReference type="Gene3D" id="3.40.850.10">
    <property type="entry name" value="Kinesin motor domain"/>
    <property type="match status" value="1"/>
</dbReference>
<dbReference type="PROSITE" id="PS51456">
    <property type="entry name" value="MYOSIN_MOTOR"/>
    <property type="match status" value="1"/>
</dbReference>
<dbReference type="Pfam" id="PF00612">
    <property type="entry name" value="IQ"/>
    <property type="match status" value="1"/>
</dbReference>
<feature type="domain" description="Myosin motor" evidence="21">
    <location>
        <begin position="1"/>
        <end position="214"/>
    </location>
</feature>
<reference evidence="22" key="1">
    <citation type="submission" date="2023-01" db="EMBL/GenBank/DDBJ databases">
        <title>Genome assembly of the deep-sea coral Lophelia pertusa.</title>
        <authorList>
            <person name="Herrera S."/>
            <person name="Cordes E."/>
        </authorList>
    </citation>
    <scope>NUCLEOTIDE SEQUENCE</scope>
    <source>
        <strain evidence="22">USNM1676648</strain>
        <tissue evidence="22">Polyp</tissue>
    </source>
</reference>
<evidence type="ECO:0000256" key="13">
    <source>
        <dbReference type="ARBA" id="ARBA00023212"/>
    </source>
</evidence>
<comment type="caution">
    <text evidence="22">The sequence shown here is derived from an EMBL/GenBank/DDBJ whole genome shotgun (WGS) entry which is preliminary data.</text>
</comment>
<evidence type="ECO:0000256" key="17">
    <source>
        <dbReference type="PROSITE-ProRule" id="PRU00191"/>
    </source>
</evidence>
<evidence type="ECO:0000256" key="2">
    <source>
        <dbReference type="ARBA" id="ARBA00004316"/>
    </source>
</evidence>
<dbReference type="InterPro" id="IPR052409">
    <property type="entry name" value="Myosin-III_kinase_activity"/>
</dbReference>
<dbReference type="PRINTS" id="PR00401">
    <property type="entry name" value="SH2DOMAIN"/>
</dbReference>
<sequence length="502" mass="57146">TITRTGTLALQGRVSKGNVVRRTKRLSKGRQGMPATKKPTVGAQFKTSLGILMERMTAANPHFIRCIKPNNEKVPDLLLPCHPLYLNFGAVYYFSHQCLSLANQGVVMSRNDSLMSCSPLQISDSIDLKYVKEQLAYTGVLETTRIRREGYALRISFSDFVDRFKLVLYTTNLPNNESSCRQILKKSHLKDWQIGRTKVFLKYWHAEKLSEQLQKAQEAVITIQKVVRGFLARRSCKRIREEAAINSRKAATFLQYSSICANKLFLKQDELLQQDNKKKEEILKLKTLNYTALLFPSTPVVEDDDDFPPPPPDALGLPPKKSHRSLEEIEIDDELLTDDMEDEEDVFIGQANPFKAGFGGVANKAAAVQWFQETQVPKGVVQDESGMFSEWFHGIISRRESERLLSDKPAGCFLIRVSESRFGYTLSYRVQSRCKHYMIDQTRSGKFVIVGMSRVYKSLKEMVNVHKKQPINTEGDILVVPCGQESEVEADYVELITFQEPR</sequence>
<evidence type="ECO:0000256" key="12">
    <source>
        <dbReference type="ARBA" id="ARBA00023175"/>
    </source>
</evidence>
<evidence type="ECO:0000259" key="21">
    <source>
        <dbReference type="PROSITE" id="PS51456"/>
    </source>
</evidence>
<evidence type="ECO:0000256" key="8">
    <source>
        <dbReference type="ARBA" id="ARBA00022741"/>
    </source>
</evidence>
<dbReference type="Pfam" id="PF00017">
    <property type="entry name" value="SH2"/>
    <property type="match status" value="1"/>
</dbReference>
<dbReference type="Gene3D" id="3.30.505.10">
    <property type="entry name" value="SH2 domain"/>
    <property type="match status" value="1"/>
</dbReference>
<dbReference type="SMART" id="SM00252">
    <property type="entry name" value="SH2"/>
    <property type="match status" value="1"/>
</dbReference>
<dbReference type="GO" id="GO:0003779">
    <property type="term" value="F:actin binding"/>
    <property type="evidence" value="ECO:0007669"/>
    <property type="project" value="UniProtKB-KW"/>
</dbReference>
<keyword evidence="8" id="KW-0547">Nucleotide-binding</keyword>
<dbReference type="EC" id="2.7.11.1" evidence="3"/>
<dbReference type="EMBL" id="MU827478">
    <property type="protein sequence ID" value="KAJ7348746.1"/>
    <property type="molecule type" value="Genomic_DNA"/>
</dbReference>
<keyword evidence="18" id="KW-0009">Actin-binding</keyword>
<dbReference type="GO" id="GO:0016459">
    <property type="term" value="C:myosin complex"/>
    <property type="evidence" value="ECO:0007669"/>
    <property type="project" value="UniProtKB-KW"/>
</dbReference>
<evidence type="ECO:0000256" key="18">
    <source>
        <dbReference type="PROSITE-ProRule" id="PRU00782"/>
    </source>
</evidence>
<dbReference type="PANTHER" id="PTHR46256">
    <property type="entry name" value="AGAP011099-PA"/>
    <property type="match status" value="1"/>
</dbReference>